<dbReference type="OrthoDB" id="3686095at2759"/>
<sequence>MSLLSFTAAKSPPAPVLPYTDDGTTFTNHTLCPRYADHDTASAPPSPASIESLEILDNIPWRRGYIALDAGRGRSRRRWMKNKGRLVAIVLLLTLATAGCALAGYLTIQHERSK</sequence>
<organism evidence="2 3">
    <name type="scientific">Decorospora gaudefroyi</name>
    <dbReference type="NCBI Taxonomy" id="184978"/>
    <lineage>
        <taxon>Eukaryota</taxon>
        <taxon>Fungi</taxon>
        <taxon>Dikarya</taxon>
        <taxon>Ascomycota</taxon>
        <taxon>Pezizomycotina</taxon>
        <taxon>Dothideomycetes</taxon>
        <taxon>Pleosporomycetidae</taxon>
        <taxon>Pleosporales</taxon>
        <taxon>Pleosporineae</taxon>
        <taxon>Pleosporaceae</taxon>
        <taxon>Decorospora</taxon>
    </lineage>
</organism>
<evidence type="ECO:0000313" key="2">
    <source>
        <dbReference type="EMBL" id="KAF1834479.1"/>
    </source>
</evidence>
<reference evidence="2" key="1">
    <citation type="submission" date="2020-01" db="EMBL/GenBank/DDBJ databases">
        <authorList>
            <consortium name="DOE Joint Genome Institute"/>
            <person name="Haridas S."/>
            <person name="Albert R."/>
            <person name="Binder M."/>
            <person name="Bloem J."/>
            <person name="Labutti K."/>
            <person name="Salamov A."/>
            <person name="Andreopoulos B."/>
            <person name="Baker S.E."/>
            <person name="Barry K."/>
            <person name="Bills G."/>
            <person name="Bluhm B.H."/>
            <person name="Cannon C."/>
            <person name="Castanera R."/>
            <person name="Culley D.E."/>
            <person name="Daum C."/>
            <person name="Ezra D."/>
            <person name="Gonzalez J.B."/>
            <person name="Henrissat B."/>
            <person name="Kuo A."/>
            <person name="Liang C."/>
            <person name="Lipzen A."/>
            <person name="Lutzoni F."/>
            <person name="Magnuson J."/>
            <person name="Mondo S."/>
            <person name="Nolan M."/>
            <person name="Ohm R."/>
            <person name="Pangilinan J."/>
            <person name="Park H.-J."/>
            <person name="Ramirez L."/>
            <person name="Alfaro M."/>
            <person name="Sun H."/>
            <person name="Tritt A."/>
            <person name="Yoshinaga Y."/>
            <person name="Zwiers L.-H."/>
            <person name="Turgeon B.G."/>
            <person name="Goodwin S.B."/>
            <person name="Spatafora J.W."/>
            <person name="Crous P.W."/>
            <person name="Grigoriev I.V."/>
        </authorList>
    </citation>
    <scope>NUCLEOTIDE SEQUENCE</scope>
    <source>
        <strain evidence="2">P77</strain>
    </source>
</reference>
<keyword evidence="1" id="KW-0472">Membrane</keyword>
<feature type="transmembrane region" description="Helical" evidence="1">
    <location>
        <begin position="86"/>
        <end position="108"/>
    </location>
</feature>
<keyword evidence="3" id="KW-1185">Reference proteome</keyword>
<proteinExistence type="predicted"/>
<accession>A0A6A5KDU5</accession>
<name>A0A6A5KDU5_9PLEO</name>
<dbReference type="Proteomes" id="UP000800040">
    <property type="component" value="Unassembled WGS sequence"/>
</dbReference>
<protein>
    <submittedName>
        <fullName evidence="2">Uncharacterized protein</fullName>
    </submittedName>
</protein>
<gene>
    <name evidence="2" type="ORF">BDW02DRAFT_569007</name>
</gene>
<evidence type="ECO:0000256" key="1">
    <source>
        <dbReference type="SAM" id="Phobius"/>
    </source>
</evidence>
<evidence type="ECO:0000313" key="3">
    <source>
        <dbReference type="Proteomes" id="UP000800040"/>
    </source>
</evidence>
<keyword evidence="1" id="KW-1133">Transmembrane helix</keyword>
<dbReference type="AlphaFoldDB" id="A0A6A5KDU5"/>
<keyword evidence="1" id="KW-0812">Transmembrane</keyword>
<dbReference type="EMBL" id="ML975301">
    <property type="protein sequence ID" value="KAF1834479.1"/>
    <property type="molecule type" value="Genomic_DNA"/>
</dbReference>